<comment type="caution">
    <text evidence="1">The sequence shown here is derived from an EMBL/GenBank/DDBJ whole genome shotgun (WGS) entry which is preliminary data.</text>
</comment>
<name>A0A4Q1JL57_9BACT</name>
<evidence type="ECO:0008006" key="3">
    <source>
        <dbReference type="Google" id="ProtNLM"/>
    </source>
</evidence>
<dbReference type="EMBL" id="SAXA01000007">
    <property type="protein sequence ID" value="RXQ94400.1"/>
    <property type="molecule type" value="Genomic_DNA"/>
</dbReference>
<reference evidence="1 2" key="1">
    <citation type="submission" date="2019-01" db="EMBL/GenBank/DDBJ databases">
        <title>Ancylomarina salipaludis sp. nov., isolated from a salt marsh.</title>
        <authorList>
            <person name="Yoon J.-H."/>
        </authorList>
    </citation>
    <scope>NUCLEOTIDE SEQUENCE [LARGE SCALE GENOMIC DNA]</scope>
    <source>
        <strain evidence="1 2">SHSM-M15</strain>
    </source>
</reference>
<protein>
    <recommendedName>
        <fullName evidence="3">Phospholipase</fullName>
    </recommendedName>
</protein>
<evidence type="ECO:0000313" key="2">
    <source>
        <dbReference type="Proteomes" id="UP000289703"/>
    </source>
</evidence>
<accession>A0A4Q1JL57</accession>
<dbReference type="RefSeq" id="WP_129254328.1">
    <property type="nucleotide sequence ID" value="NZ_SAXA01000007.1"/>
</dbReference>
<proteinExistence type="predicted"/>
<gene>
    <name evidence="1" type="ORF">EO244_08950</name>
</gene>
<keyword evidence="2" id="KW-1185">Reference proteome</keyword>
<organism evidence="1 2">
    <name type="scientific">Ancylomarina salipaludis</name>
    <dbReference type="NCBI Taxonomy" id="2501299"/>
    <lineage>
        <taxon>Bacteria</taxon>
        <taxon>Pseudomonadati</taxon>
        <taxon>Bacteroidota</taxon>
        <taxon>Bacteroidia</taxon>
        <taxon>Marinilabiliales</taxon>
        <taxon>Marinifilaceae</taxon>
        <taxon>Ancylomarina</taxon>
    </lineage>
</organism>
<dbReference type="OrthoDB" id="1097760at2"/>
<sequence>MKVLLLVLLAGAALTLLLTYLSKLFFPKKSEEQEKASEPSEECCGAHEVCETDLLNKMSEEIIYYEDEELDVYRNFEENDYNDDQIDEFREVLYSLKEKEIEPWLKSLELRHINLPSTIKSEVVFMLVK</sequence>
<dbReference type="AlphaFoldDB" id="A0A4Q1JL57"/>
<evidence type="ECO:0000313" key="1">
    <source>
        <dbReference type="EMBL" id="RXQ94400.1"/>
    </source>
</evidence>
<dbReference type="Proteomes" id="UP000289703">
    <property type="component" value="Unassembled WGS sequence"/>
</dbReference>